<keyword evidence="2" id="KW-0812">Transmembrane</keyword>
<dbReference type="Proteomes" id="UP000619238">
    <property type="component" value="Unassembled WGS sequence"/>
</dbReference>
<proteinExistence type="predicted"/>
<protein>
    <recommendedName>
        <fullName evidence="5">DUF4179 domain-containing protein</fullName>
    </recommendedName>
</protein>
<evidence type="ECO:0000313" key="3">
    <source>
        <dbReference type="EMBL" id="MBC8754737.1"/>
    </source>
</evidence>
<keyword evidence="2" id="KW-1133">Transmembrane helix</keyword>
<feature type="transmembrane region" description="Helical" evidence="2">
    <location>
        <begin position="54"/>
        <end position="73"/>
    </location>
</feature>
<keyword evidence="2" id="KW-0472">Membrane</keyword>
<evidence type="ECO:0000256" key="1">
    <source>
        <dbReference type="SAM" id="Coils"/>
    </source>
</evidence>
<feature type="coiled-coil region" evidence="1">
    <location>
        <begin position="114"/>
        <end position="148"/>
    </location>
</feature>
<organism evidence="3 4">
    <name type="scientific">Kordia aestuariivivens</name>
    <dbReference type="NCBI Taxonomy" id="2759037"/>
    <lineage>
        <taxon>Bacteria</taxon>
        <taxon>Pseudomonadati</taxon>
        <taxon>Bacteroidota</taxon>
        <taxon>Flavobacteriia</taxon>
        <taxon>Flavobacteriales</taxon>
        <taxon>Flavobacteriaceae</taxon>
        <taxon>Kordia</taxon>
    </lineage>
</organism>
<evidence type="ECO:0000256" key="2">
    <source>
        <dbReference type="SAM" id="Phobius"/>
    </source>
</evidence>
<dbReference type="EMBL" id="JACGWS010000004">
    <property type="protein sequence ID" value="MBC8754737.1"/>
    <property type="molecule type" value="Genomic_DNA"/>
</dbReference>
<gene>
    <name evidence="3" type="ORF">H2O64_08650</name>
</gene>
<accession>A0ABR7Q844</accession>
<reference evidence="3 4" key="1">
    <citation type="submission" date="2020-07" db="EMBL/GenBank/DDBJ databases">
        <title>Description of Kordia aestuariivivens sp. nov., isolated from a tidal flat.</title>
        <authorList>
            <person name="Park S."/>
            <person name="Yoon J.-H."/>
        </authorList>
    </citation>
    <scope>NUCLEOTIDE SEQUENCE [LARGE SCALE GENOMIC DNA]</scope>
    <source>
        <strain evidence="3 4">YSTF-M3</strain>
    </source>
</reference>
<keyword evidence="1" id="KW-0175">Coiled coil</keyword>
<keyword evidence="4" id="KW-1185">Reference proteome</keyword>
<comment type="caution">
    <text evidence="3">The sequence shown here is derived from an EMBL/GenBank/DDBJ whole genome shotgun (WGS) entry which is preliminary data.</text>
</comment>
<dbReference type="RefSeq" id="WP_187561785.1">
    <property type="nucleotide sequence ID" value="NZ_JACGWS010000004.1"/>
</dbReference>
<sequence length="186" mass="21598">MKEKDNISTLFERLKDDFDMETPQLGHEDRFLSKLKQQHQKTTDTKKPVTLFTWWKQIAAACILLLGLGIFIGSNFGTVVENQQATFSPEVEKSQLYFASLIETELEKVKAAEDEDTKEIIQDALVQLERLENDYTNLKNQLIERGDDKRILHAMVTNFQLRINLLESVLTQIDEIKLFKNEHTII</sequence>
<name>A0ABR7Q844_9FLAO</name>
<evidence type="ECO:0008006" key="5">
    <source>
        <dbReference type="Google" id="ProtNLM"/>
    </source>
</evidence>
<evidence type="ECO:0000313" key="4">
    <source>
        <dbReference type="Proteomes" id="UP000619238"/>
    </source>
</evidence>